<dbReference type="InterPro" id="IPR004960">
    <property type="entry name" value="LipA_acyltrans"/>
</dbReference>
<evidence type="ECO:0000313" key="7">
    <source>
        <dbReference type="EMBL" id="MDR0181540.1"/>
    </source>
</evidence>
<dbReference type="Proteomes" id="UP001233535">
    <property type="component" value="Unassembled WGS sequence"/>
</dbReference>
<accession>A0ABU1C8X8</accession>
<dbReference type="GO" id="GO:0016746">
    <property type="term" value="F:acyltransferase activity"/>
    <property type="evidence" value="ECO:0007669"/>
    <property type="project" value="UniProtKB-KW"/>
</dbReference>
<dbReference type="EMBL" id="JARUHG010000001">
    <property type="protein sequence ID" value="MDR0181540.1"/>
    <property type="molecule type" value="Genomic_DNA"/>
</dbReference>
<comment type="subcellular location">
    <subcellularLocation>
        <location evidence="1">Cell inner membrane</location>
    </subcellularLocation>
</comment>
<dbReference type="Pfam" id="PF03279">
    <property type="entry name" value="Lip_A_acyltrans"/>
    <property type="match status" value="1"/>
</dbReference>
<keyword evidence="2" id="KW-1003">Cell membrane</keyword>
<keyword evidence="8" id="KW-1185">Reference proteome</keyword>
<dbReference type="RefSeq" id="WP_309260729.1">
    <property type="nucleotide sequence ID" value="NZ_JARUHG010000001.1"/>
</dbReference>
<evidence type="ECO:0000256" key="5">
    <source>
        <dbReference type="ARBA" id="ARBA00023136"/>
    </source>
</evidence>
<proteinExistence type="predicted"/>
<keyword evidence="5" id="KW-0472">Membrane</keyword>
<dbReference type="PANTHER" id="PTHR30606">
    <property type="entry name" value="LIPID A BIOSYNTHESIS LAUROYL ACYLTRANSFERASE"/>
    <property type="match status" value="1"/>
</dbReference>
<reference evidence="7 8" key="1">
    <citation type="submission" date="2023-04" db="EMBL/GenBank/DDBJ databases">
        <title>Lysobacter sp. strain UC isolated from soil sample.</title>
        <authorList>
            <person name="Choksket S."/>
            <person name="Harshvardhan F."/>
            <person name="Rana R."/>
            <person name="Patil P.B."/>
            <person name="Korpole S."/>
        </authorList>
    </citation>
    <scope>NUCLEOTIDE SEQUENCE [LARGE SCALE GENOMIC DNA]</scope>
    <source>
        <strain evidence="7 8">UC</strain>
    </source>
</reference>
<evidence type="ECO:0000256" key="2">
    <source>
        <dbReference type="ARBA" id="ARBA00022475"/>
    </source>
</evidence>
<comment type="caution">
    <text evidence="7">The sequence shown here is derived from an EMBL/GenBank/DDBJ whole genome shotgun (WGS) entry which is preliminary data.</text>
</comment>
<keyword evidence="4" id="KW-0808">Transferase</keyword>
<keyword evidence="6 7" id="KW-0012">Acyltransferase</keyword>
<dbReference type="CDD" id="cd07984">
    <property type="entry name" value="LPLAT_LABLAT-like"/>
    <property type="match status" value="1"/>
</dbReference>
<evidence type="ECO:0000313" key="8">
    <source>
        <dbReference type="Proteomes" id="UP001233535"/>
    </source>
</evidence>
<protein>
    <submittedName>
        <fullName evidence="7">Lysophospholipid acyltransferase family protein</fullName>
    </submittedName>
</protein>
<organism evidence="7 8">
    <name type="scientific">Lysobacter arvi</name>
    <dbReference type="NCBI Taxonomy" id="3038776"/>
    <lineage>
        <taxon>Bacteria</taxon>
        <taxon>Pseudomonadati</taxon>
        <taxon>Pseudomonadota</taxon>
        <taxon>Gammaproteobacteria</taxon>
        <taxon>Lysobacterales</taxon>
        <taxon>Lysobacteraceae</taxon>
        <taxon>Lysobacter</taxon>
    </lineage>
</organism>
<dbReference type="PANTHER" id="PTHR30606:SF10">
    <property type="entry name" value="PHOSPHATIDYLINOSITOL MANNOSIDE ACYLTRANSFERASE"/>
    <property type="match status" value="1"/>
</dbReference>
<name>A0ABU1C8X8_9GAMM</name>
<evidence type="ECO:0000256" key="3">
    <source>
        <dbReference type="ARBA" id="ARBA00022519"/>
    </source>
</evidence>
<evidence type="ECO:0000256" key="1">
    <source>
        <dbReference type="ARBA" id="ARBA00004533"/>
    </source>
</evidence>
<sequence>MRSLPIRLAGSPIESIAQARLHGRGVILGCSNFGCFYHALLASGGVFGDVLVVIGGPVPRGEQALRERIEAISGARIRLVRADRHSGITVARQLAAGGVVATMLDTYLPATDRLVAPFLGRPAASPAGIYRLASRYGATTIPVFCLRRRGFTEIELGPLIPGAGLEPAEIAAKVNLRVGEKILEEPGQWMMWHKLEERWAHGASTDSGTAARSVKCPGDIALGAA</sequence>
<keyword evidence="3" id="KW-0997">Cell inner membrane</keyword>
<evidence type="ECO:0000256" key="4">
    <source>
        <dbReference type="ARBA" id="ARBA00022679"/>
    </source>
</evidence>
<evidence type="ECO:0000256" key="6">
    <source>
        <dbReference type="ARBA" id="ARBA00023315"/>
    </source>
</evidence>
<gene>
    <name evidence="7" type="ORF">P8609_00965</name>
</gene>